<keyword evidence="3" id="KW-1185">Reference proteome</keyword>
<feature type="chain" id="PRO_5015573626" description="Lipocalin-like protein" evidence="1">
    <location>
        <begin position="23"/>
        <end position="136"/>
    </location>
</feature>
<evidence type="ECO:0000313" key="2">
    <source>
        <dbReference type="EMBL" id="PRY35890.1"/>
    </source>
</evidence>
<dbReference type="PROSITE" id="PS51257">
    <property type="entry name" value="PROKAR_LIPOPROTEIN"/>
    <property type="match status" value="1"/>
</dbReference>
<name>A0A2T0SR59_9BACT</name>
<dbReference type="EMBL" id="PVTE01000013">
    <property type="protein sequence ID" value="PRY35890.1"/>
    <property type="molecule type" value="Genomic_DNA"/>
</dbReference>
<protein>
    <recommendedName>
        <fullName evidence="4">Lipocalin-like protein</fullName>
    </recommendedName>
</protein>
<dbReference type="Proteomes" id="UP000238375">
    <property type="component" value="Unassembled WGS sequence"/>
</dbReference>
<sequence length="136" mass="14583">MKQYLSLVVATLFVISACKTNAPVPETDLTLGLTGVYPLTSYQSGAVVRPLPDGAYSMKFTTSRLDNTHLSAVLTVTETPGSFDVATYTFELTRGSTADSLVNVSVQGTPVGSMSARTMDVTVQWDGRTRRVKAAR</sequence>
<comment type="caution">
    <text evidence="2">The sequence shown here is derived from an EMBL/GenBank/DDBJ whole genome shotgun (WGS) entry which is preliminary data.</text>
</comment>
<dbReference type="AlphaFoldDB" id="A0A2T0SR59"/>
<gene>
    <name evidence="2" type="ORF">CLV58_11318</name>
</gene>
<feature type="signal peptide" evidence="1">
    <location>
        <begin position="1"/>
        <end position="22"/>
    </location>
</feature>
<accession>A0A2T0SR59</accession>
<proteinExistence type="predicted"/>
<dbReference type="RefSeq" id="WP_146141448.1">
    <property type="nucleotide sequence ID" value="NZ_PVTE01000013.1"/>
</dbReference>
<evidence type="ECO:0000313" key="3">
    <source>
        <dbReference type="Proteomes" id="UP000238375"/>
    </source>
</evidence>
<evidence type="ECO:0008006" key="4">
    <source>
        <dbReference type="Google" id="ProtNLM"/>
    </source>
</evidence>
<reference evidence="2 3" key="1">
    <citation type="submission" date="2018-03" db="EMBL/GenBank/DDBJ databases">
        <title>Genomic Encyclopedia of Archaeal and Bacterial Type Strains, Phase II (KMG-II): from individual species to whole genera.</title>
        <authorList>
            <person name="Goeker M."/>
        </authorList>
    </citation>
    <scope>NUCLEOTIDE SEQUENCE [LARGE SCALE GENOMIC DNA]</scope>
    <source>
        <strain evidence="2 3">DSM 28354</strain>
    </source>
</reference>
<organism evidence="2 3">
    <name type="scientific">Spirosoma oryzae</name>
    <dbReference type="NCBI Taxonomy" id="1469603"/>
    <lineage>
        <taxon>Bacteria</taxon>
        <taxon>Pseudomonadati</taxon>
        <taxon>Bacteroidota</taxon>
        <taxon>Cytophagia</taxon>
        <taxon>Cytophagales</taxon>
        <taxon>Cytophagaceae</taxon>
        <taxon>Spirosoma</taxon>
    </lineage>
</organism>
<evidence type="ECO:0000256" key="1">
    <source>
        <dbReference type="SAM" id="SignalP"/>
    </source>
</evidence>
<keyword evidence="1" id="KW-0732">Signal</keyword>